<evidence type="ECO:0000256" key="2">
    <source>
        <dbReference type="ARBA" id="ARBA00008097"/>
    </source>
</evidence>
<dbReference type="GO" id="GO:0016874">
    <property type="term" value="F:ligase activity"/>
    <property type="evidence" value="ECO:0007669"/>
    <property type="project" value="UniProtKB-UniRule"/>
</dbReference>
<dbReference type="Gene3D" id="3.90.870.50">
    <property type="match status" value="1"/>
</dbReference>
<evidence type="ECO:0000313" key="12">
    <source>
        <dbReference type="EMBL" id="SNR68261.1"/>
    </source>
</evidence>
<dbReference type="PROSITE" id="PS51163">
    <property type="entry name" value="YRDC"/>
    <property type="match status" value="1"/>
</dbReference>
<dbReference type="InterPro" id="IPR055128">
    <property type="entry name" value="HypF_C_2"/>
</dbReference>
<comment type="catalytic activity">
    <reaction evidence="7">
        <text>C-terminal L-cysteinyl-[HypE protein] + carbamoyl phosphate + ATP + H2O = C-terminal S-carboxamide-L-cysteinyl-[HypE protein] + AMP + phosphate + diphosphate + H(+)</text>
        <dbReference type="Rhea" id="RHEA:55636"/>
        <dbReference type="Rhea" id="RHEA-COMP:14247"/>
        <dbReference type="Rhea" id="RHEA-COMP:14392"/>
        <dbReference type="ChEBI" id="CHEBI:15377"/>
        <dbReference type="ChEBI" id="CHEBI:15378"/>
        <dbReference type="ChEBI" id="CHEBI:30616"/>
        <dbReference type="ChEBI" id="CHEBI:33019"/>
        <dbReference type="ChEBI" id="CHEBI:43474"/>
        <dbReference type="ChEBI" id="CHEBI:58228"/>
        <dbReference type="ChEBI" id="CHEBI:76913"/>
        <dbReference type="ChEBI" id="CHEBI:139126"/>
        <dbReference type="ChEBI" id="CHEBI:456215"/>
    </reaction>
</comment>
<keyword evidence="3" id="KW-0436">Ligase</keyword>
<evidence type="ECO:0000256" key="7">
    <source>
        <dbReference type="ARBA" id="ARBA00048220"/>
    </source>
</evidence>
<dbReference type="InterPro" id="IPR004421">
    <property type="entry name" value="Carbamoyltransferase_HypF"/>
</dbReference>
<dbReference type="AlphaFoldDB" id="A0A238YBY4"/>
<gene>
    <name evidence="12" type="ORF">SAMN06265371_108191</name>
</gene>
<keyword evidence="6" id="KW-0862">Zinc</keyword>
<feature type="domain" description="YrdC-like" evidence="11">
    <location>
        <begin position="202"/>
        <end position="391"/>
    </location>
</feature>
<dbReference type="SUPFAM" id="SSF54975">
    <property type="entry name" value="Acylphosphatase/BLUF domain-like"/>
    <property type="match status" value="1"/>
</dbReference>
<accession>A0A238YBY4</accession>
<dbReference type="RefSeq" id="WP_089382389.1">
    <property type="nucleotide sequence ID" value="NZ_FZNT01000008.1"/>
</dbReference>
<dbReference type="SUPFAM" id="SSF53067">
    <property type="entry name" value="Actin-like ATPase domain"/>
    <property type="match status" value="1"/>
</dbReference>
<dbReference type="GO" id="GO:0051604">
    <property type="term" value="P:protein maturation"/>
    <property type="evidence" value="ECO:0007669"/>
    <property type="project" value="TreeGrafter"/>
</dbReference>
<keyword evidence="9" id="KW-0378">Hydrolase</keyword>
<feature type="active site" evidence="9">
    <location>
        <position position="19"/>
    </location>
</feature>
<evidence type="ECO:0000256" key="4">
    <source>
        <dbReference type="ARBA" id="ARBA00022723"/>
    </source>
</evidence>
<evidence type="ECO:0000256" key="8">
    <source>
        <dbReference type="PIRNR" id="PIRNR006256"/>
    </source>
</evidence>
<dbReference type="InterPro" id="IPR011125">
    <property type="entry name" value="Znf_HypF"/>
</dbReference>
<dbReference type="PROSITE" id="PS51160">
    <property type="entry name" value="ACYLPHOSPHATASE_3"/>
    <property type="match status" value="1"/>
</dbReference>
<dbReference type="InterPro" id="IPR001792">
    <property type="entry name" value="Acylphosphatase-like_dom"/>
</dbReference>
<dbReference type="InterPro" id="IPR017945">
    <property type="entry name" value="DHBP_synth_RibB-like_a/b_dom"/>
</dbReference>
<feature type="active site" evidence="9">
    <location>
        <position position="37"/>
    </location>
</feature>
<dbReference type="Gene3D" id="3.30.420.360">
    <property type="match status" value="1"/>
</dbReference>
<protein>
    <recommendedName>
        <fullName evidence="8">Carbamoyltransferase</fullName>
        <ecNumber evidence="8">6.2.-.-</ecNumber>
    </recommendedName>
</protein>
<evidence type="ECO:0000256" key="9">
    <source>
        <dbReference type="PROSITE-ProRule" id="PRU00520"/>
    </source>
</evidence>
<dbReference type="Pfam" id="PF01300">
    <property type="entry name" value="Sua5_yciO_yrdC"/>
    <property type="match status" value="1"/>
</dbReference>
<dbReference type="EMBL" id="FZNT01000008">
    <property type="protein sequence ID" value="SNR68261.1"/>
    <property type="molecule type" value="Genomic_DNA"/>
</dbReference>
<keyword evidence="5" id="KW-0863">Zinc-finger</keyword>
<comment type="pathway">
    <text evidence="1">Protein modification; [NiFe] hydrogenase maturation.</text>
</comment>
<dbReference type="Pfam" id="PF22521">
    <property type="entry name" value="HypF_C_2"/>
    <property type="match status" value="1"/>
</dbReference>
<dbReference type="PIRSF" id="PIRSF006256">
    <property type="entry name" value="CMPcnvr_hdrg_mat"/>
    <property type="match status" value="1"/>
</dbReference>
<dbReference type="InterPro" id="IPR043129">
    <property type="entry name" value="ATPase_NBD"/>
</dbReference>
<feature type="domain" description="Acylphosphatase-like" evidence="10">
    <location>
        <begin position="4"/>
        <end position="90"/>
    </location>
</feature>
<dbReference type="SUPFAM" id="SSF55821">
    <property type="entry name" value="YrdC/RibB"/>
    <property type="match status" value="1"/>
</dbReference>
<dbReference type="NCBIfam" id="TIGR00143">
    <property type="entry name" value="hypF"/>
    <property type="match status" value="1"/>
</dbReference>
<evidence type="ECO:0000256" key="5">
    <source>
        <dbReference type="ARBA" id="ARBA00022771"/>
    </source>
</evidence>
<evidence type="ECO:0000256" key="6">
    <source>
        <dbReference type="ARBA" id="ARBA00022833"/>
    </source>
</evidence>
<dbReference type="GO" id="GO:0016743">
    <property type="term" value="F:carboxyl- or carbamoyltransferase activity"/>
    <property type="evidence" value="ECO:0007669"/>
    <property type="project" value="UniProtKB-UniRule"/>
</dbReference>
<name>A0A238YBY4_9FLAO</name>
<comment type="similarity">
    <text evidence="2 8">Belongs to the carbamoyltransferase HypF family.</text>
</comment>
<dbReference type="GO" id="GO:0003998">
    <property type="term" value="F:acylphosphatase activity"/>
    <property type="evidence" value="ECO:0007669"/>
    <property type="project" value="UniProtKB-EC"/>
</dbReference>
<dbReference type="UniPathway" id="UPA00335"/>
<evidence type="ECO:0000256" key="1">
    <source>
        <dbReference type="ARBA" id="ARBA00004711"/>
    </source>
</evidence>
<dbReference type="PANTHER" id="PTHR42959:SF1">
    <property type="entry name" value="CARBAMOYLTRANSFERASE HYPF"/>
    <property type="match status" value="1"/>
</dbReference>
<dbReference type="InterPro" id="IPR006070">
    <property type="entry name" value="Sua5-like_dom"/>
</dbReference>
<dbReference type="InterPro" id="IPR051060">
    <property type="entry name" value="Carbamoyltrans_HypF-like"/>
</dbReference>
<evidence type="ECO:0000259" key="10">
    <source>
        <dbReference type="PROSITE" id="PS51160"/>
    </source>
</evidence>
<dbReference type="OrthoDB" id="9808093at2"/>
<keyword evidence="12" id="KW-0808">Transferase</keyword>
<dbReference type="Pfam" id="PF07503">
    <property type="entry name" value="zf-HYPF"/>
    <property type="match status" value="2"/>
</dbReference>
<dbReference type="InterPro" id="IPR041440">
    <property type="entry name" value="HypF_C"/>
</dbReference>
<dbReference type="Gene3D" id="3.30.110.120">
    <property type="match status" value="1"/>
</dbReference>
<dbReference type="PANTHER" id="PTHR42959">
    <property type="entry name" value="CARBAMOYLTRANSFERASE"/>
    <property type="match status" value="1"/>
</dbReference>
<dbReference type="EC" id="6.2.-.-" evidence="8"/>
<proteinExistence type="inferred from homology"/>
<sequence>MIKTYKISISGQVQGVGFRPYVYNLAHQFLIKGTVSNNEVGVIIFISGEKSNSENFYQKLISFPPPVSKIQQSSIKEIEVIYFNDFKIIPSEKGGQLNLPLTPDFAICDTCKTEIKNPKNTRYNYPFTTCVNCGPRWAITQTFPFERNNTSIHKFTMCKPCLEEYTNPSNRRFHSQTNTCKTCGIDLFLIDSEGKTIETSSENLFKKTAKLLLEGKIIAIKNTSGYLLCCNAENSEVIQQLRTKKNRLNKPFAVLFPSLKHLENEIELNQQQIGSLTSSESPINIISTKNYIGNLALNKIAPRLNQLGVLLPYTGILQLIANQLSFPIVATSGNIHGSPIISKNNEALEKLQHVADYFLQHNLTIEHPQDDSVVKFSKKFQQKILFRRSRGYAPNYLNIKINSEEKILAMGAHLKSTIAFYPNENLYVSQYLGNLDNYDVYNQFCKTSENFIQLFEQQPQVILVDKHPLYQSTQYGKELAVKYHSKLIAIQHHKAHFTAILGEYNLFEEQVLGVVFDGTGYGDDTHIWGGEFFSYENKSIKRIGYLENFDWLLGDKMAKEPRISLFALASEEMKPILEEKFSPSELKNYAYLKSKNKLKTSSVGRLFDAVASLLNITDINSYEGEAAILLENSILGYNLKDCTLYCEVTSEGFSGKEILKNCYKDLQHGISKEDIIYNFLFTLASTILKFATEKGFQKIAFSGGVFQNTTLVDMLIELAPKEIKLYFHKELSPNDENISFGQIMYYLNIK</sequence>
<evidence type="ECO:0000313" key="13">
    <source>
        <dbReference type="Proteomes" id="UP000198384"/>
    </source>
</evidence>
<keyword evidence="4" id="KW-0479">Metal-binding</keyword>
<keyword evidence="13" id="KW-1185">Reference proteome</keyword>
<dbReference type="Pfam" id="PF17788">
    <property type="entry name" value="HypF_C"/>
    <property type="match status" value="1"/>
</dbReference>
<dbReference type="InterPro" id="IPR017968">
    <property type="entry name" value="Acylphosphatase_CS"/>
</dbReference>
<comment type="catalytic activity">
    <reaction evidence="9">
        <text>an acyl phosphate + H2O = a carboxylate + phosphate + H(+)</text>
        <dbReference type="Rhea" id="RHEA:14965"/>
        <dbReference type="ChEBI" id="CHEBI:15377"/>
        <dbReference type="ChEBI" id="CHEBI:15378"/>
        <dbReference type="ChEBI" id="CHEBI:29067"/>
        <dbReference type="ChEBI" id="CHEBI:43474"/>
        <dbReference type="ChEBI" id="CHEBI:59918"/>
        <dbReference type="EC" id="3.6.1.7"/>
    </reaction>
</comment>
<evidence type="ECO:0000259" key="11">
    <source>
        <dbReference type="PROSITE" id="PS51163"/>
    </source>
</evidence>
<organism evidence="12 13">
    <name type="scientific">Lutibacter agarilyticus</name>
    <dbReference type="NCBI Taxonomy" id="1109740"/>
    <lineage>
        <taxon>Bacteria</taxon>
        <taxon>Pseudomonadati</taxon>
        <taxon>Bacteroidota</taxon>
        <taxon>Flavobacteriia</taxon>
        <taxon>Flavobacteriales</taxon>
        <taxon>Flavobacteriaceae</taxon>
        <taxon>Lutibacter</taxon>
    </lineage>
</organism>
<dbReference type="PROSITE" id="PS00150">
    <property type="entry name" value="ACYLPHOSPHATASE_1"/>
    <property type="match status" value="1"/>
</dbReference>
<dbReference type="Gene3D" id="3.30.420.40">
    <property type="match status" value="1"/>
</dbReference>
<reference evidence="12 13" key="1">
    <citation type="submission" date="2017-06" db="EMBL/GenBank/DDBJ databases">
        <authorList>
            <person name="Kim H.J."/>
            <person name="Triplett B.A."/>
        </authorList>
    </citation>
    <scope>NUCLEOTIDE SEQUENCE [LARGE SCALE GENOMIC DNA]</scope>
    <source>
        <strain evidence="12 13">DSM 29150</strain>
    </source>
</reference>
<dbReference type="GO" id="GO:0003725">
    <property type="term" value="F:double-stranded RNA binding"/>
    <property type="evidence" value="ECO:0007669"/>
    <property type="project" value="InterPro"/>
</dbReference>
<dbReference type="GO" id="GO:0008270">
    <property type="term" value="F:zinc ion binding"/>
    <property type="evidence" value="ECO:0007669"/>
    <property type="project" value="UniProtKB-KW"/>
</dbReference>
<dbReference type="Pfam" id="PF00708">
    <property type="entry name" value="Acylphosphatase"/>
    <property type="match status" value="1"/>
</dbReference>
<dbReference type="InterPro" id="IPR036046">
    <property type="entry name" value="Acylphosphatase-like_dom_sf"/>
</dbReference>
<evidence type="ECO:0000256" key="3">
    <source>
        <dbReference type="ARBA" id="ARBA00022598"/>
    </source>
</evidence>
<dbReference type="Proteomes" id="UP000198384">
    <property type="component" value="Unassembled WGS sequence"/>
</dbReference>